<dbReference type="Pfam" id="PF00480">
    <property type="entry name" value="ROK"/>
    <property type="match status" value="1"/>
</dbReference>
<dbReference type="InterPro" id="IPR036388">
    <property type="entry name" value="WH-like_DNA-bd_sf"/>
</dbReference>
<dbReference type="Gene3D" id="3.30.420.40">
    <property type="match status" value="2"/>
</dbReference>
<sequence>MMTNTLGFNGQKGLNNQQVRQYNCRIIMELLYKNKGMTKSQLAQATQLSIPAITKIIDALIDQGRVENTVSPEVSKGNFKGLYNVSRHRPDTICLNVSPTRIQAVMVDNQINPCSVFINQAIAPATPEALIDDIVNVIVACRQINRTTPYRLSIAVHGQVDTHVGSSMRMPQAPWTQSIELKYILEQRLRVDVLVDNDCVMMALAEKWLGGHSRQDFCVLNIDYGIGSSFLINNNIYRGKMFGSGQIGHTKVANNGIICGCGREGCLETEASSKALCDRYSQQSALHSQSKADHKSEITHYLQTLEAMIEEQALAFDDFVLRYQQNDPIALDVAQRAAIVLGQALYNFLITLNINKIILYGNTCALGQPWLNTITDQTLTNPFEDKSARRQDQTLVSFGQLSQIERVMGMSYLWVEQELDSLFHA</sequence>
<dbReference type="Gene3D" id="1.10.10.10">
    <property type="entry name" value="Winged helix-like DNA-binding domain superfamily/Winged helix DNA-binding domain"/>
    <property type="match status" value="1"/>
</dbReference>
<dbReference type="PANTHER" id="PTHR18964">
    <property type="entry name" value="ROK (REPRESSOR, ORF, KINASE) FAMILY"/>
    <property type="match status" value="1"/>
</dbReference>
<comment type="caution">
    <text evidence="2">The sequence shown here is derived from an EMBL/GenBank/DDBJ whole genome shotgun (WGS) entry which is preliminary data.</text>
</comment>
<dbReference type="InterPro" id="IPR036390">
    <property type="entry name" value="WH_DNA-bd_sf"/>
</dbReference>
<dbReference type="InterPro" id="IPR043129">
    <property type="entry name" value="ATPase_NBD"/>
</dbReference>
<dbReference type="SUPFAM" id="SSF46785">
    <property type="entry name" value="Winged helix' DNA-binding domain"/>
    <property type="match status" value="1"/>
</dbReference>
<keyword evidence="3" id="KW-1185">Reference proteome</keyword>
<evidence type="ECO:0000313" key="3">
    <source>
        <dbReference type="Proteomes" id="UP001223712"/>
    </source>
</evidence>
<name>A0ABT8CH40_9VIBR</name>
<organism evidence="2 3">
    <name type="scientific">Vibrio artabrorum</name>
    <dbReference type="NCBI Taxonomy" id="446374"/>
    <lineage>
        <taxon>Bacteria</taxon>
        <taxon>Pseudomonadati</taxon>
        <taxon>Pseudomonadota</taxon>
        <taxon>Gammaproteobacteria</taxon>
        <taxon>Vibrionales</taxon>
        <taxon>Vibrionaceae</taxon>
        <taxon>Vibrio</taxon>
    </lineage>
</organism>
<accession>A0ABT8CH40</accession>
<dbReference type="Proteomes" id="UP001223712">
    <property type="component" value="Unassembled WGS sequence"/>
</dbReference>
<dbReference type="EMBL" id="JAUFQY010000001">
    <property type="protein sequence ID" value="MDN3701012.1"/>
    <property type="molecule type" value="Genomic_DNA"/>
</dbReference>
<dbReference type="SUPFAM" id="SSF53067">
    <property type="entry name" value="Actin-like ATPase domain"/>
    <property type="match status" value="1"/>
</dbReference>
<protein>
    <submittedName>
        <fullName evidence="2">ROK family transcriptional regulator</fullName>
    </submittedName>
</protein>
<comment type="similarity">
    <text evidence="1">Belongs to the ROK (NagC/XylR) family.</text>
</comment>
<gene>
    <name evidence="2" type="ORF">QWY96_09130</name>
</gene>
<dbReference type="Pfam" id="PF13412">
    <property type="entry name" value="HTH_24"/>
    <property type="match status" value="1"/>
</dbReference>
<dbReference type="PANTHER" id="PTHR18964:SF149">
    <property type="entry name" value="BIFUNCTIONAL UDP-N-ACETYLGLUCOSAMINE 2-EPIMERASE_N-ACETYLMANNOSAMINE KINASE"/>
    <property type="match status" value="1"/>
</dbReference>
<reference evidence="3" key="1">
    <citation type="journal article" date="2019" name="Int. J. Syst. Evol. Microbiol.">
        <title>The Global Catalogue of Microorganisms (GCM) 10K type strain sequencing project: providing services to taxonomists for standard genome sequencing and annotation.</title>
        <authorList>
            <consortium name="The Broad Institute Genomics Platform"/>
            <consortium name="The Broad Institute Genome Sequencing Center for Infectious Disease"/>
            <person name="Wu L."/>
            <person name="Ma J."/>
        </authorList>
    </citation>
    <scope>NUCLEOTIDE SEQUENCE [LARGE SCALE GENOMIC DNA]</scope>
    <source>
        <strain evidence="3">CECT 7226</strain>
    </source>
</reference>
<evidence type="ECO:0000313" key="2">
    <source>
        <dbReference type="EMBL" id="MDN3701012.1"/>
    </source>
</evidence>
<proteinExistence type="inferred from homology"/>
<dbReference type="RefSeq" id="WP_261838098.1">
    <property type="nucleotide sequence ID" value="NZ_AP025458.1"/>
</dbReference>
<evidence type="ECO:0000256" key="1">
    <source>
        <dbReference type="ARBA" id="ARBA00006479"/>
    </source>
</evidence>
<dbReference type="InterPro" id="IPR000600">
    <property type="entry name" value="ROK"/>
</dbReference>